<comment type="caution">
    <text evidence="10">The sequence shown here is derived from an EMBL/GenBank/DDBJ whole genome shotgun (WGS) entry which is preliminary data.</text>
</comment>
<feature type="region of interest" description="Disordered" evidence="8">
    <location>
        <begin position="354"/>
        <end position="494"/>
    </location>
</feature>
<dbReference type="Pfam" id="PF00069">
    <property type="entry name" value="Pkinase"/>
    <property type="match status" value="1"/>
</dbReference>
<dbReference type="PROSITE" id="PS00107">
    <property type="entry name" value="PROTEIN_KINASE_ATP"/>
    <property type="match status" value="1"/>
</dbReference>
<reference evidence="11" key="1">
    <citation type="journal article" date="2019" name="Int. J. Syst. Evol. Microbiol.">
        <title>The Global Catalogue of Microorganisms (GCM) 10K type strain sequencing project: providing services to taxonomists for standard genome sequencing and annotation.</title>
        <authorList>
            <consortium name="The Broad Institute Genomics Platform"/>
            <consortium name="The Broad Institute Genome Sequencing Center for Infectious Disease"/>
            <person name="Wu L."/>
            <person name="Ma J."/>
        </authorList>
    </citation>
    <scope>NUCLEOTIDE SEQUENCE [LARGE SCALE GENOMIC DNA]</scope>
    <source>
        <strain evidence="11">ZS-22-S1</strain>
    </source>
</reference>
<dbReference type="Gene3D" id="3.30.200.20">
    <property type="entry name" value="Phosphorylase Kinase, domain 1"/>
    <property type="match status" value="1"/>
</dbReference>
<proteinExistence type="predicted"/>
<dbReference type="EMBL" id="JBHSIS010000009">
    <property type="protein sequence ID" value="MFC4856039.1"/>
    <property type="molecule type" value="Genomic_DNA"/>
</dbReference>
<evidence type="ECO:0000256" key="2">
    <source>
        <dbReference type="ARBA" id="ARBA00022527"/>
    </source>
</evidence>
<dbReference type="InterPro" id="IPR008266">
    <property type="entry name" value="Tyr_kinase_AS"/>
</dbReference>
<evidence type="ECO:0000256" key="5">
    <source>
        <dbReference type="ARBA" id="ARBA00022777"/>
    </source>
</evidence>
<feature type="compositionally biased region" description="Acidic residues" evidence="8">
    <location>
        <begin position="469"/>
        <end position="478"/>
    </location>
</feature>
<organism evidence="10 11">
    <name type="scientific">Actinophytocola glycyrrhizae</name>
    <dbReference type="NCBI Taxonomy" id="2044873"/>
    <lineage>
        <taxon>Bacteria</taxon>
        <taxon>Bacillati</taxon>
        <taxon>Actinomycetota</taxon>
        <taxon>Actinomycetes</taxon>
        <taxon>Pseudonocardiales</taxon>
        <taxon>Pseudonocardiaceae</taxon>
    </lineage>
</organism>
<evidence type="ECO:0000256" key="1">
    <source>
        <dbReference type="ARBA" id="ARBA00012513"/>
    </source>
</evidence>
<dbReference type="CDD" id="cd14014">
    <property type="entry name" value="STKc_PknB_like"/>
    <property type="match status" value="1"/>
</dbReference>
<evidence type="ECO:0000313" key="10">
    <source>
        <dbReference type="EMBL" id="MFC4856039.1"/>
    </source>
</evidence>
<feature type="binding site" evidence="7">
    <location>
        <position position="45"/>
    </location>
    <ligand>
        <name>ATP</name>
        <dbReference type="ChEBI" id="CHEBI:30616"/>
    </ligand>
</feature>
<dbReference type="PROSITE" id="PS50011">
    <property type="entry name" value="PROTEIN_KINASE_DOM"/>
    <property type="match status" value="1"/>
</dbReference>
<dbReference type="SUPFAM" id="SSF56112">
    <property type="entry name" value="Protein kinase-like (PK-like)"/>
    <property type="match status" value="1"/>
</dbReference>
<feature type="compositionally biased region" description="Low complexity" evidence="8">
    <location>
        <begin position="402"/>
        <end position="411"/>
    </location>
</feature>
<evidence type="ECO:0000259" key="9">
    <source>
        <dbReference type="PROSITE" id="PS50011"/>
    </source>
</evidence>
<dbReference type="InterPro" id="IPR000719">
    <property type="entry name" value="Prot_kinase_dom"/>
</dbReference>
<dbReference type="Proteomes" id="UP001595859">
    <property type="component" value="Unassembled WGS sequence"/>
</dbReference>
<evidence type="ECO:0000256" key="6">
    <source>
        <dbReference type="ARBA" id="ARBA00022840"/>
    </source>
</evidence>
<protein>
    <recommendedName>
        <fullName evidence="1">non-specific serine/threonine protein kinase</fullName>
        <ecNumber evidence="1">2.7.11.1</ecNumber>
    </recommendedName>
</protein>
<dbReference type="InterPro" id="IPR011009">
    <property type="entry name" value="Kinase-like_dom_sf"/>
</dbReference>
<feature type="compositionally biased region" description="Polar residues" evidence="8">
    <location>
        <begin position="366"/>
        <end position="375"/>
    </location>
</feature>
<accession>A0ABV9S5E6</accession>
<dbReference type="InterPro" id="IPR017441">
    <property type="entry name" value="Protein_kinase_ATP_BS"/>
</dbReference>
<keyword evidence="2" id="KW-0723">Serine/threonine-protein kinase</keyword>
<keyword evidence="11" id="KW-1185">Reference proteome</keyword>
<feature type="compositionally biased region" description="Pro residues" evidence="8">
    <location>
        <begin position="412"/>
        <end position="421"/>
    </location>
</feature>
<gene>
    <name evidence="10" type="ORF">ACFPCV_21240</name>
</gene>
<evidence type="ECO:0000256" key="8">
    <source>
        <dbReference type="SAM" id="MobiDB-lite"/>
    </source>
</evidence>
<feature type="compositionally biased region" description="Low complexity" evidence="8">
    <location>
        <begin position="422"/>
        <end position="463"/>
    </location>
</feature>
<keyword evidence="5 10" id="KW-0418">Kinase</keyword>
<dbReference type="GO" id="GO:0004674">
    <property type="term" value="F:protein serine/threonine kinase activity"/>
    <property type="evidence" value="ECO:0007669"/>
    <property type="project" value="UniProtKB-EC"/>
</dbReference>
<dbReference type="PANTHER" id="PTHR43289:SF6">
    <property type="entry name" value="SERINE_THREONINE-PROTEIN KINASE NEKL-3"/>
    <property type="match status" value="1"/>
</dbReference>
<feature type="domain" description="Protein kinase" evidence="9">
    <location>
        <begin position="16"/>
        <end position="271"/>
    </location>
</feature>
<sequence length="494" mass="50044">MTDATTGEGHLVAGRYRLDNRIGTGAMGVVWQGHDERLNRPVAVKTLLQEPGDPPAEAAAAVARCLREGRIAARLHHPNATTVFDVVDEDGVPCLVMEYLPSRSLATAIAETSALPPEEVAAIGAQVASALVAAHEAGIVHRDITPGNVLLGEDGSVKLTDFGISHASDDVTVTRTGLIAGTPAYMAPEVALGTDPTTASDVFSLGSTLYAAVEGEPPFGLAPNTLALLHTVAGGRINPPRRAGPLTDVLTALLVADPQARPTAEQARDLLAAVGEGTVQVPPVVAAGEAAAAPAREPAGEDAVRTQVVDGPGTRVEPAAAHGVHRPLAAAGVLLVAMVAAGIWLLGGRDSVAPAEERSPADGAGHSQTAPTRTTAEVEAVREPIDIDEVPAADTRPPPPGTTTEGAAPEPTTEPKPPVSTAPPSATTTEDAPDPTTTPGTQPGTTTSATTPTTTPTTTTSVTTPPPTSDEESDEEKAEESPAASGSATPVDRG</sequence>
<evidence type="ECO:0000313" key="11">
    <source>
        <dbReference type="Proteomes" id="UP001595859"/>
    </source>
</evidence>
<evidence type="ECO:0000256" key="7">
    <source>
        <dbReference type="PROSITE-ProRule" id="PRU10141"/>
    </source>
</evidence>
<evidence type="ECO:0000256" key="4">
    <source>
        <dbReference type="ARBA" id="ARBA00022741"/>
    </source>
</evidence>
<dbReference type="Gene3D" id="1.10.510.10">
    <property type="entry name" value="Transferase(Phosphotransferase) domain 1"/>
    <property type="match status" value="1"/>
</dbReference>
<dbReference type="EC" id="2.7.11.1" evidence="1"/>
<dbReference type="RefSeq" id="WP_378058003.1">
    <property type="nucleotide sequence ID" value="NZ_JBHSIS010000009.1"/>
</dbReference>
<keyword evidence="3 10" id="KW-0808">Transferase</keyword>
<keyword evidence="6 7" id="KW-0067">ATP-binding</keyword>
<name>A0ABV9S5E6_9PSEU</name>
<keyword evidence="4 7" id="KW-0547">Nucleotide-binding</keyword>
<dbReference type="PANTHER" id="PTHR43289">
    <property type="entry name" value="MITOGEN-ACTIVATED PROTEIN KINASE KINASE KINASE 20-RELATED"/>
    <property type="match status" value="1"/>
</dbReference>
<dbReference type="PROSITE" id="PS00109">
    <property type="entry name" value="PROTEIN_KINASE_TYR"/>
    <property type="match status" value="1"/>
</dbReference>
<evidence type="ECO:0000256" key="3">
    <source>
        <dbReference type="ARBA" id="ARBA00022679"/>
    </source>
</evidence>